<dbReference type="InterPro" id="IPR029000">
    <property type="entry name" value="Cyclophilin-like_dom_sf"/>
</dbReference>
<dbReference type="PROSITE" id="PS50072">
    <property type="entry name" value="CSA_PPIASE_2"/>
    <property type="match status" value="1"/>
</dbReference>
<proteinExistence type="predicted"/>
<dbReference type="Proteomes" id="UP000473325">
    <property type="component" value="Unassembled WGS sequence"/>
</dbReference>
<name>A0A6L7EQI8_9ACTN</name>
<organism evidence="4 5">
    <name type="scientific">Nocardioides flavescens</name>
    <dbReference type="NCBI Taxonomy" id="2691959"/>
    <lineage>
        <taxon>Bacteria</taxon>
        <taxon>Bacillati</taxon>
        <taxon>Actinomycetota</taxon>
        <taxon>Actinomycetes</taxon>
        <taxon>Propionibacteriales</taxon>
        <taxon>Nocardioidaceae</taxon>
        <taxon>Nocardioides</taxon>
    </lineage>
</organism>
<evidence type="ECO:0000256" key="2">
    <source>
        <dbReference type="SAM" id="SignalP"/>
    </source>
</evidence>
<keyword evidence="2" id="KW-0732">Signal</keyword>
<evidence type="ECO:0000256" key="1">
    <source>
        <dbReference type="ARBA" id="ARBA00002388"/>
    </source>
</evidence>
<gene>
    <name evidence="4" type="ORF">GRQ65_04775</name>
</gene>
<evidence type="ECO:0000259" key="3">
    <source>
        <dbReference type="PROSITE" id="PS50072"/>
    </source>
</evidence>
<dbReference type="PANTHER" id="PTHR45625:SF3">
    <property type="entry name" value="PEPTIDYL-PROLYL CIS-TRANS ISOMERASE B-RELATED"/>
    <property type="match status" value="1"/>
</dbReference>
<dbReference type="PANTHER" id="PTHR45625">
    <property type="entry name" value="PEPTIDYL-PROLYL CIS-TRANS ISOMERASE-RELATED"/>
    <property type="match status" value="1"/>
</dbReference>
<dbReference type="SUPFAM" id="SSF50891">
    <property type="entry name" value="Cyclophilin-like"/>
    <property type="match status" value="1"/>
</dbReference>
<comment type="caution">
    <text evidence="4">The sequence shown here is derived from an EMBL/GenBank/DDBJ whole genome shotgun (WGS) entry which is preliminary data.</text>
</comment>
<dbReference type="EMBL" id="WUEK01000002">
    <property type="protein sequence ID" value="MXG88860.1"/>
    <property type="molecule type" value="Genomic_DNA"/>
</dbReference>
<dbReference type="PROSITE" id="PS51257">
    <property type="entry name" value="PROKAR_LIPOPROTEIN"/>
    <property type="match status" value="1"/>
</dbReference>
<dbReference type="CDD" id="cd00317">
    <property type="entry name" value="cyclophilin"/>
    <property type="match status" value="1"/>
</dbReference>
<sequence length="240" mass="24076">MLLRRSRLSAAASALALTGLLALGGCGDDDGTTATDGGSGGSDLDLSSLPTGAPVACDYADDDNLPAARDVEKPPAEAAYTGEIPIVLSTTLGALDLTLDATKAPCTVGSFLSLASQGYYDDTPCHRLVTPQSGGLSVLQCGDPSGKGTGGPGYTVPDELDGSETYPAGTLAMANIGQPDTNGSQFFMVYAATQLPPEYTVFGTLDQAGIDKVAALAEKGVAADGVAPAEAVDIERVSLG</sequence>
<comment type="function">
    <text evidence="1">PPIases accelerate the folding of proteins. It catalyzes the cis-trans isomerization of proline imidic peptide bonds in oligopeptides.</text>
</comment>
<dbReference type="InterPro" id="IPR044666">
    <property type="entry name" value="Cyclophilin_A-like"/>
</dbReference>
<feature type="domain" description="PPIase cyclophilin-type" evidence="3">
    <location>
        <begin position="89"/>
        <end position="239"/>
    </location>
</feature>
<keyword evidence="5" id="KW-1185">Reference proteome</keyword>
<dbReference type="Gene3D" id="2.40.100.10">
    <property type="entry name" value="Cyclophilin-like"/>
    <property type="match status" value="1"/>
</dbReference>
<accession>A0A6L7EQI8</accession>
<evidence type="ECO:0000313" key="4">
    <source>
        <dbReference type="EMBL" id="MXG88860.1"/>
    </source>
</evidence>
<keyword evidence="4" id="KW-0413">Isomerase</keyword>
<feature type="chain" id="PRO_5038533978" evidence="2">
    <location>
        <begin position="25"/>
        <end position="240"/>
    </location>
</feature>
<dbReference type="InterPro" id="IPR002130">
    <property type="entry name" value="Cyclophilin-type_PPIase_dom"/>
</dbReference>
<dbReference type="Pfam" id="PF00160">
    <property type="entry name" value="Pro_isomerase"/>
    <property type="match status" value="1"/>
</dbReference>
<feature type="signal peptide" evidence="2">
    <location>
        <begin position="1"/>
        <end position="24"/>
    </location>
</feature>
<evidence type="ECO:0000313" key="5">
    <source>
        <dbReference type="Proteomes" id="UP000473325"/>
    </source>
</evidence>
<dbReference type="AlphaFoldDB" id="A0A6L7EQI8"/>
<protein>
    <submittedName>
        <fullName evidence="4">Peptidylprolyl isomerase</fullName>
    </submittedName>
</protein>
<dbReference type="RefSeq" id="WP_160875624.1">
    <property type="nucleotide sequence ID" value="NZ_WUEK01000002.1"/>
</dbReference>
<reference evidence="4 5" key="1">
    <citation type="submission" date="2019-12" db="EMBL/GenBank/DDBJ databases">
        <authorList>
            <person name="Kun Z."/>
        </authorList>
    </citation>
    <scope>NUCLEOTIDE SEQUENCE [LARGE SCALE GENOMIC DNA]</scope>
    <source>
        <strain evidence="4 5">YIM 123512</strain>
    </source>
</reference>
<dbReference type="GO" id="GO:0003755">
    <property type="term" value="F:peptidyl-prolyl cis-trans isomerase activity"/>
    <property type="evidence" value="ECO:0007669"/>
    <property type="project" value="InterPro"/>
</dbReference>